<dbReference type="InterPro" id="IPR000014">
    <property type="entry name" value="PAS"/>
</dbReference>
<keyword evidence="10" id="KW-0067">ATP-binding</keyword>
<dbReference type="InterPro" id="IPR003594">
    <property type="entry name" value="HATPase_dom"/>
</dbReference>
<gene>
    <name evidence="18" type="ORF">FHS55_001932</name>
</gene>
<dbReference type="InterPro" id="IPR013767">
    <property type="entry name" value="PAS_fold"/>
</dbReference>
<keyword evidence="4" id="KW-1003">Cell membrane</keyword>
<evidence type="ECO:0000256" key="3">
    <source>
        <dbReference type="ARBA" id="ARBA00012438"/>
    </source>
</evidence>
<keyword evidence="7 14" id="KW-0812">Transmembrane</keyword>
<dbReference type="GO" id="GO:0005886">
    <property type="term" value="C:plasma membrane"/>
    <property type="evidence" value="ECO:0007669"/>
    <property type="project" value="UniProtKB-SubCell"/>
</dbReference>
<accession>A0A839Z814</accession>
<evidence type="ECO:0000256" key="4">
    <source>
        <dbReference type="ARBA" id="ARBA00022475"/>
    </source>
</evidence>
<organism evidence="18 19">
    <name type="scientific">Ancylobacter tetraedralis</name>
    <dbReference type="NCBI Taxonomy" id="217068"/>
    <lineage>
        <taxon>Bacteria</taxon>
        <taxon>Pseudomonadati</taxon>
        <taxon>Pseudomonadota</taxon>
        <taxon>Alphaproteobacteria</taxon>
        <taxon>Hyphomicrobiales</taxon>
        <taxon>Xanthobacteraceae</taxon>
        <taxon>Ancylobacter</taxon>
    </lineage>
</organism>
<dbReference type="Gene3D" id="3.30.565.10">
    <property type="entry name" value="Histidine kinase-like ATPase, C-terminal domain"/>
    <property type="match status" value="1"/>
</dbReference>
<evidence type="ECO:0000256" key="7">
    <source>
        <dbReference type="ARBA" id="ARBA00022692"/>
    </source>
</evidence>
<protein>
    <recommendedName>
        <fullName evidence="3">histidine kinase</fullName>
        <ecNumber evidence="3">2.7.13.3</ecNumber>
    </recommendedName>
</protein>
<dbReference type="SMART" id="SM00387">
    <property type="entry name" value="HATPase_c"/>
    <property type="match status" value="1"/>
</dbReference>
<dbReference type="SUPFAM" id="SSF55874">
    <property type="entry name" value="ATPase domain of HSP90 chaperone/DNA topoisomerase II/histidine kinase"/>
    <property type="match status" value="1"/>
</dbReference>
<dbReference type="InterPro" id="IPR003660">
    <property type="entry name" value="HAMP_dom"/>
</dbReference>
<dbReference type="Pfam" id="PF02518">
    <property type="entry name" value="HATPase_c"/>
    <property type="match status" value="1"/>
</dbReference>
<dbReference type="SMART" id="SM00388">
    <property type="entry name" value="HisKA"/>
    <property type="match status" value="1"/>
</dbReference>
<evidence type="ECO:0000256" key="2">
    <source>
        <dbReference type="ARBA" id="ARBA00004651"/>
    </source>
</evidence>
<dbReference type="Gene3D" id="1.10.287.130">
    <property type="match status" value="1"/>
</dbReference>
<evidence type="ECO:0000256" key="10">
    <source>
        <dbReference type="ARBA" id="ARBA00022840"/>
    </source>
</evidence>
<comment type="catalytic activity">
    <reaction evidence="1">
        <text>ATP + protein L-histidine = ADP + protein N-phospho-L-histidine.</text>
        <dbReference type="EC" id="2.7.13.3"/>
    </reaction>
</comment>
<keyword evidence="13 14" id="KW-0472">Membrane</keyword>
<dbReference type="InterPro" id="IPR004358">
    <property type="entry name" value="Sig_transdc_His_kin-like_C"/>
</dbReference>
<dbReference type="Pfam" id="PF00512">
    <property type="entry name" value="HisKA"/>
    <property type="match status" value="1"/>
</dbReference>
<dbReference type="SUPFAM" id="SSF158472">
    <property type="entry name" value="HAMP domain-like"/>
    <property type="match status" value="1"/>
</dbReference>
<keyword evidence="12" id="KW-0902">Two-component regulatory system</keyword>
<dbReference type="InterPro" id="IPR045671">
    <property type="entry name" value="NtrY-like_N"/>
</dbReference>
<dbReference type="Pfam" id="PF19312">
    <property type="entry name" value="NtrY_N"/>
    <property type="match status" value="1"/>
</dbReference>
<dbReference type="Gene3D" id="6.10.340.10">
    <property type="match status" value="1"/>
</dbReference>
<evidence type="ECO:0000256" key="8">
    <source>
        <dbReference type="ARBA" id="ARBA00022741"/>
    </source>
</evidence>
<dbReference type="Gene3D" id="3.30.450.20">
    <property type="entry name" value="PAS domain"/>
    <property type="match status" value="1"/>
</dbReference>
<dbReference type="InterPro" id="IPR017232">
    <property type="entry name" value="NtrY"/>
</dbReference>
<dbReference type="Pfam" id="PF00989">
    <property type="entry name" value="PAS"/>
    <property type="match status" value="1"/>
</dbReference>
<dbReference type="Pfam" id="PF00672">
    <property type="entry name" value="HAMP"/>
    <property type="match status" value="1"/>
</dbReference>
<dbReference type="GO" id="GO:0006355">
    <property type="term" value="P:regulation of DNA-templated transcription"/>
    <property type="evidence" value="ECO:0007669"/>
    <property type="project" value="InterPro"/>
</dbReference>
<evidence type="ECO:0000256" key="13">
    <source>
        <dbReference type="ARBA" id="ARBA00023136"/>
    </source>
</evidence>
<dbReference type="InterPro" id="IPR036097">
    <property type="entry name" value="HisK_dim/P_sf"/>
</dbReference>
<feature type="domain" description="PAS" evidence="16">
    <location>
        <begin position="390"/>
        <end position="462"/>
    </location>
</feature>
<evidence type="ECO:0000256" key="6">
    <source>
        <dbReference type="ARBA" id="ARBA00022679"/>
    </source>
</evidence>
<dbReference type="InterPro" id="IPR036890">
    <property type="entry name" value="HATPase_C_sf"/>
</dbReference>
<evidence type="ECO:0000259" key="15">
    <source>
        <dbReference type="PROSITE" id="PS50109"/>
    </source>
</evidence>
<evidence type="ECO:0000313" key="18">
    <source>
        <dbReference type="EMBL" id="MBB3771333.1"/>
    </source>
</evidence>
<dbReference type="AlphaFoldDB" id="A0A839Z814"/>
<feature type="domain" description="Histidine kinase" evidence="15">
    <location>
        <begin position="515"/>
        <end position="734"/>
    </location>
</feature>
<proteinExistence type="predicted"/>
<feature type="transmembrane region" description="Helical" evidence="14">
    <location>
        <begin position="299"/>
        <end position="324"/>
    </location>
</feature>
<keyword evidence="5" id="KW-0597">Phosphoprotein</keyword>
<evidence type="ECO:0000256" key="11">
    <source>
        <dbReference type="ARBA" id="ARBA00022989"/>
    </source>
</evidence>
<dbReference type="InterPro" id="IPR003661">
    <property type="entry name" value="HisK_dim/P_dom"/>
</dbReference>
<evidence type="ECO:0000256" key="9">
    <source>
        <dbReference type="ARBA" id="ARBA00022777"/>
    </source>
</evidence>
<dbReference type="GO" id="GO:0005524">
    <property type="term" value="F:ATP binding"/>
    <property type="evidence" value="ECO:0007669"/>
    <property type="project" value="UniProtKB-KW"/>
</dbReference>
<keyword evidence="6 18" id="KW-0808">Transferase</keyword>
<keyword evidence="19" id="KW-1185">Reference proteome</keyword>
<feature type="transmembrane region" description="Helical" evidence="14">
    <location>
        <begin position="32"/>
        <end position="54"/>
    </location>
</feature>
<comment type="caution">
    <text evidence="18">The sequence shown here is derived from an EMBL/GenBank/DDBJ whole genome shotgun (WGS) entry which is preliminary data.</text>
</comment>
<keyword evidence="9 18" id="KW-0418">Kinase</keyword>
<dbReference type="SMART" id="SM00091">
    <property type="entry name" value="PAS"/>
    <property type="match status" value="1"/>
</dbReference>
<dbReference type="Proteomes" id="UP000533469">
    <property type="component" value="Unassembled WGS sequence"/>
</dbReference>
<evidence type="ECO:0000256" key="12">
    <source>
        <dbReference type="ARBA" id="ARBA00023012"/>
    </source>
</evidence>
<evidence type="ECO:0000259" key="17">
    <source>
        <dbReference type="PROSITE" id="PS50885"/>
    </source>
</evidence>
<dbReference type="NCBIfam" id="TIGR00229">
    <property type="entry name" value="sensory_box"/>
    <property type="match status" value="1"/>
</dbReference>
<dbReference type="InterPro" id="IPR035965">
    <property type="entry name" value="PAS-like_dom_sf"/>
</dbReference>
<evidence type="ECO:0000256" key="1">
    <source>
        <dbReference type="ARBA" id="ARBA00000085"/>
    </source>
</evidence>
<keyword evidence="8" id="KW-0547">Nucleotide-binding</keyword>
<dbReference type="PRINTS" id="PR00344">
    <property type="entry name" value="BCTRLSENSOR"/>
</dbReference>
<dbReference type="CDD" id="cd06225">
    <property type="entry name" value="HAMP"/>
    <property type="match status" value="1"/>
</dbReference>
<dbReference type="PROSITE" id="PS50885">
    <property type="entry name" value="HAMP"/>
    <property type="match status" value="1"/>
</dbReference>
<dbReference type="PIRSF" id="PIRSF037532">
    <property type="entry name" value="STHK_NtrY"/>
    <property type="match status" value="1"/>
</dbReference>
<dbReference type="SMART" id="SM00304">
    <property type="entry name" value="HAMP"/>
    <property type="match status" value="1"/>
</dbReference>
<evidence type="ECO:0000256" key="14">
    <source>
        <dbReference type="SAM" id="Phobius"/>
    </source>
</evidence>
<dbReference type="CDD" id="cd00130">
    <property type="entry name" value="PAS"/>
    <property type="match status" value="1"/>
</dbReference>
<dbReference type="PANTHER" id="PTHR43065:SF10">
    <property type="entry name" value="PEROXIDE STRESS-ACTIVATED HISTIDINE KINASE MAK3"/>
    <property type="match status" value="1"/>
</dbReference>
<dbReference type="InterPro" id="IPR005467">
    <property type="entry name" value="His_kinase_dom"/>
</dbReference>
<reference evidence="18 19" key="1">
    <citation type="submission" date="2020-08" db="EMBL/GenBank/DDBJ databases">
        <title>Genomic Encyclopedia of Type Strains, Phase IV (KMG-IV): sequencing the most valuable type-strain genomes for metagenomic binning, comparative biology and taxonomic classification.</title>
        <authorList>
            <person name="Goeker M."/>
        </authorList>
    </citation>
    <scope>NUCLEOTIDE SEQUENCE [LARGE SCALE GENOMIC DNA]</scope>
    <source>
        <strain evidence="18 19">DSM 5895</strain>
    </source>
</reference>
<sequence length="755" mass="82553">MSDASPRDNDQHDAPDAGGMGFRFSLWGLPPLVVLLALITSLTSFIILMGITPLVPSQDVVIIVLCLNGAMSLLLVGIIGREVWRIVKARRRGRAAARLHVRIVGLFGIVAVVPALLVALLASITLDRGLDRWFSVRTRAIVDNAVSVAQTYVREHAYSIRGDVMGMARDLQRVRPLWDQDRSRFRQVMTAQAVVRGLPAAMVIQRDLSVVDRATIRVGREFVVPPGIALKDATEEQPVIYLPSDADFVGAAIPLKDFDGLYLYVARPVDPRVIEYLKETQAAVADYRLLEQQRFGVQVAFALLYAVISLTVLLCAVWLGIHFANRLVAPIRRLIGAADLVAAGNLYVEVPVHRSEGDLSSLAETFNKMTHELRTQRNDLVQARDQIDTRRRFTEAVLSGVGAGVIGLDSTGRMSIINRPAERLLGVAEADVLGQELGAVIPEIAPLLAEAMQAGQRSVQSNTTLTRNGRDRVIAVRVTTEQSREADHGWVVTLDDITELVVAQRTSAWADVARRIAHEIKNPLTPIQLSAERLKRRYGKVIGEDREVFDQCTDTIIRQVGDIGRMVDEFSSFARMPKPVAETQDVAEIARQVVFLMRVGNPDIAIAFEVPDVPVVARVDRRLISQALTNIIKNATEAIAAVPPEERTEPAAIRVDLHSDWRLVTIDVIDNGKGLPSENRARLLEPYVTTREKGTGLGLAIVGKILEEHGGGIELLDAPGGRGAWIRLTFALDGGSASLNNNGVGENAATGKRAD</sequence>
<comment type="subcellular location">
    <subcellularLocation>
        <location evidence="2">Cell membrane</location>
        <topology evidence="2">Multi-pass membrane protein</topology>
    </subcellularLocation>
</comment>
<dbReference type="EC" id="2.7.13.3" evidence="3"/>
<dbReference type="PROSITE" id="PS50112">
    <property type="entry name" value="PAS"/>
    <property type="match status" value="1"/>
</dbReference>
<feature type="domain" description="HAMP" evidence="17">
    <location>
        <begin position="325"/>
        <end position="378"/>
    </location>
</feature>
<dbReference type="GO" id="GO:0000155">
    <property type="term" value="F:phosphorelay sensor kinase activity"/>
    <property type="evidence" value="ECO:0007669"/>
    <property type="project" value="InterPro"/>
</dbReference>
<evidence type="ECO:0000256" key="5">
    <source>
        <dbReference type="ARBA" id="ARBA00022553"/>
    </source>
</evidence>
<evidence type="ECO:0000259" key="16">
    <source>
        <dbReference type="PROSITE" id="PS50112"/>
    </source>
</evidence>
<dbReference type="PROSITE" id="PS50109">
    <property type="entry name" value="HIS_KIN"/>
    <property type="match status" value="1"/>
</dbReference>
<dbReference type="SUPFAM" id="SSF55785">
    <property type="entry name" value="PYP-like sensor domain (PAS domain)"/>
    <property type="match status" value="1"/>
</dbReference>
<evidence type="ECO:0000313" key="19">
    <source>
        <dbReference type="Proteomes" id="UP000533469"/>
    </source>
</evidence>
<feature type="transmembrane region" description="Helical" evidence="14">
    <location>
        <begin position="60"/>
        <end position="80"/>
    </location>
</feature>
<dbReference type="RefSeq" id="WP_183189498.1">
    <property type="nucleotide sequence ID" value="NZ_JACICD010000003.1"/>
</dbReference>
<keyword evidence="11 14" id="KW-1133">Transmembrane helix</keyword>
<name>A0A839Z814_9HYPH</name>
<feature type="transmembrane region" description="Helical" evidence="14">
    <location>
        <begin position="101"/>
        <end position="124"/>
    </location>
</feature>
<dbReference type="PANTHER" id="PTHR43065">
    <property type="entry name" value="SENSOR HISTIDINE KINASE"/>
    <property type="match status" value="1"/>
</dbReference>
<dbReference type="CDD" id="cd00082">
    <property type="entry name" value="HisKA"/>
    <property type="match status" value="1"/>
</dbReference>
<dbReference type="EMBL" id="JACICD010000003">
    <property type="protein sequence ID" value="MBB3771333.1"/>
    <property type="molecule type" value="Genomic_DNA"/>
</dbReference>
<dbReference type="SUPFAM" id="SSF47384">
    <property type="entry name" value="Homodimeric domain of signal transducing histidine kinase"/>
    <property type="match status" value="1"/>
</dbReference>